<dbReference type="OrthoDB" id="10402731at2759"/>
<proteinExistence type="predicted"/>
<reference evidence="1" key="1">
    <citation type="submission" date="2020-04" db="EMBL/GenBank/DDBJ databases">
        <authorList>
            <person name="Alioto T."/>
            <person name="Alioto T."/>
            <person name="Gomez Garrido J."/>
        </authorList>
    </citation>
    <scope>NUCLEOTIDE SEQUENCE</scope>
    <source>
        <strain evidence="1">A484AB</strain>
    </source>
</reference>
<organism evidence="1 2">
    <name type="scientific">Paramuricea clavata</name>
    <name type="common">Red gorgonian</name>
    <name type="synonym">Violescent sea-whip</name>
    <dbReference type="NCBI Taxonomy" id="317549"/>
    <lineage>
        <taxon>Eukaryota</taxon>
        <taxon>Metazoa</taxon>
        <taxon>Cnidaria</taxon>
        <taxon>Anthozoa</taxon>
        <taxon>Octocorallia</taxon>
        <taxon>Malacalcyonacea</taxon>
        <taxon>Plexauridae</taxon>
        <taxon>Paramuricea</taxon>
    </lineage>
</organism>
<dbReference type="Proteomes" id="UP001152795">
    <property type="component" value="Unassembled WGS sequence"/>
</dbReference>
<evidence type="ECO:0000313" key="2">
    <source>
        <dbReference type="Proteomes" id="UP001152795"/>
    </source>
</evidence>
<gene>
    <name evidence="1" type="ORF">PACLA_8A029025</name>
</gene>
<dbReference type="AlphaFoldDB" id="A0A7D9LC02"/>
<sequence length="165" mass="19093">MYSFYESSSSPSQARVTSPIRVKESQPARLTPDIWADVPVQRVESLPYHIDGLKVYSLEYDSGNKTAVTEDGRQWGNYTTSRRAGFVGKRYLKSCKGSYRCGYFRQYNKVNRVQFEKKESCLVYRTCGATPVFVSCFARKIWEYPEGKSEVIVYHYRTHTCFLVA</sequence>
<comment type="caution">
    <text evidence="1">The sequence shown here is derived from an EMBL/GenBank/DDBJ whole genome shotgun (WGS) entry which is preliminary data.</text>
</comment>
<evidence type="ECO:0000313" key="1">
    <source>
        <dbReference type="EMBL" id="CAB4027946.1"/>
    </source>
</evidence>
<accession>A0A7D9LC02</accession>
<keyword evidence="2" id="KW-1185">Reference proteome</keyword>
<name>A0A7D9LC02_PARCT</name>
<dbReference type="EMBL" id="CACRXK020015143">
    <property type="protein sequence ID" value="CAB4027946.1"/>
    <property type="molecule type" value="Genomic_DNA"/>
</dbReference>
<protein>
    <submittedName>
        <fullName evidence="1">Uncharacterized protein</fullName>
    </submittedName>
</protein>